<keyword evidence="3" id="KW-1185">Reference proteome</keyword>
<feature type="compositionally biased region" description="Basic and acidic residues" evidence="1">
    <location>
        <begin position="125"/>
        <end position="145"/>
    </location>
</feature>
<evidence type="ECO:0000256" key="1">
    <source>
        <dbReference type="SAM" id="MobiDB-lite"/>
    </source>
</evidence>
<reference evidence="3" key="1">
    <citation type="submission" date="2016-03" db="EMBL/GenBank/DDBJ databases">
        <authorList>
            <person name="Guldener U."/>
        </authorList>
    </citation>
    <scope>NUCLEOTIDE SEQUENCE [LARGE SCALE GENOMIC DNA]</scope>
    <source>
        <strain evidence="3">04CH-RAC-A.6.1</strain>
    </source>
</reference>
<accession>A0A1E1LMQ5</accession>
<evidence type="ECO:0000313" key="3">
    <source>
        <dbReference type="Proteomes" id="UP000178912"/>
    </source>
</evidence>
<feature type="region of interest" description="Disordered" evidence="1">
    <location>
        <begin position="74"/>
        <end position="151"/>
    </location>
</feature>
<gene>
    <name evidence="2" type="ORF">RAG0_15816</name>
</gene>
<organism evidence="2 3">
    <name type="scientific">Rhynchosporium agropyri</name>
    <dbReference type="NCBI Taxonomy" id="914238"/>
    <lineage>
        <taxon>Eukaryota</taxon>
        <taxon>Fungi</taxon>
        <taxon>Dikarya</taxon>
        <taxon>Ascomycota</taxon>
        <taxon>Pezizomycotina</taxon>
        <taxon>Leotiomycetes</taxon>
        <taxon>Helotiales</taxon>
        <taxon>Ploettnerulaceae</taxon>
        <taxon>Rhynchosporium</taxon>
    </lineage>
</organism>
<dbReference type="EMBL" id="FJUX01000146">
    <property type="protein sequence ID" value="CZT11756.1"/>
    <property type="molecule type" value="Genomic_DNA"/>
</dbReference>
<feature type="compositionally biased region" description="Basic residues" evidence="1">
    <location>
        <begin position="104"/>
        <end position="120"/>
    </location>
</feature>
<name>A0A1E1LMQ5_9HELO</name>
<dbReference type="Proteomes" id="UP000178912">
    <property type="component" value="Unassembled WGS sequence"/>
</dbReference>
<sequence length="151" mass="15798">MSDVDITAAAGKAEAMSQADTDFILVCIKNAIGGVLTVDGNKIASELNYTNPRSVTNKISAIKKKYGLPISTASASKTSADFASAPLRKAKKPPGAPKTPNGKITKRKTTPKKTSAKKAAVKTAVKVESESESEKADAEMEGAKEEIDEEA</sequence>
<proteinExistence type="predicted"/>
<protein>
    <submittedName>
        <fullName evidence="2">Uncharacterized protein</fullName>
    </submittedName>
</protein>
<evidence type="ECO:0000313" key="2">
    <source>
        <dbReference type="EMBL" id="CZT11756.1"/>
    </source>
</evidence>
<dbReference type="OrthoDB" id="5421770at2759"/>
<dbReference type="AlphaFoldDB" id="A0A1E1LMQ5"/>